<dbReference type="Gene3D" id="3.20.20.10">
    <property type="entry name" value="Alanine racemase"/>
    <property type="match status" value="1"/>
</dbReference>
<proteinExistence type="inferred from homology"/>
<dbReference type="Proteomes" id="UP000050874">
    <property type="component" value="Unassembled WGS sequence"/>
</dbReference>
<dbReference type="UniPathway" id="UPA00042">
    <property type="reaction ID" value="UER00497"/>
</dbReference>
<dbReference type="InterPro" id="IPR001608">
    <property type="entry name" value="Ala_racemase_N"/>
</dbReference>
<dbReference type="Pfam" id="PF01168">
    <property type="entry name" value="Ala_racemase_N"/>
    <property type="match status" value="1"/>
</dbReference>
<dbReference type="GO" id="GO:0005829">
    <property type="term" value="C:cytosol"/>
    <property type="evidence" value="ECO:0007669"/>
    <property type="project" value="TreeGrafter"/>
</dbReference>
<sequence>MMQPNSELIIDYGLVRNNIQFIKDQISPSSKFMAIVKSNAYGHDLDTMVRALNDSVDGFGVVRLEEAINLRAKSVLPILMMQGVYSIEAYDELKNHKIWTTIHSLAQIPLAQKYLDDLIFWIKINTGMNRLGLQLHELEACASFIKEGNVLMTHLACADNPRDEMNQRQFLKFDEAWKNTNQKLLRSVVNSAGAINFPKQSHDWSRIGIGMYGGLPHIPDLKTAMSFRSQIIGFQDLKLGERIGYGGRIKTSRNTKLAIVYCGYADGLPQPTIDGTKVRVNNDIANVMGRVSMDLISIDVTDNPNCAIGDWCEFWAPDLSINLTTQTNHLIPYELMTKISPRVKRHYVNV</sequence>
<dbReference type="PROSITE" id="PS00395">
    <property type="entry name" value="ALANINE_RACEMASE"/>
    <property type="match status" value="1"/>
</dbReference>
<dbReference type="AlphaFoldDB" id="A0A0R2PZA0"/>
<protein>
    <recommendedName>
        <fullName evidence="5">Alanine racemase</fullName>
        <ecNumber evidence="5">5.1.1.1</ecNumber>
    </recommendedName>
</protein>
<dbReference type="GO" id="GO:0030170">
    <property type="term" value="F:pyridoxal phosphate binding"/>
    <property type="evidence" value="ECO:0007669"/>
    <property type="project" value="UniProtKB-UniRule"/>
</dbReference>
<dbReference type="HAMAP" id="MF_01201">
    <property type="entry name" value="Ala_racemase"/>
    <property type="match status" value="1"/>
</dbReference>
<dbReference type="NCBIfam" id="TIGR00492">
    <property type="entry name" value="alr"/>
    <property type="match status" value="1"/>
</dbReference>
<evidence type="ECO:0000256" key="3">
    <source>
        <dbReference type="ARBA" id="ARBA00022898"/>
    </source>
</evidence>
<evidence type="ECO:0000256" key="2">
    <source>
        <dbReference type="ARBA" id="ARBA00001933"/>
    </source>
</evidence>
<comment type="similarity">
    <text evidence="5">Belongs to the alanine racemase family.</text>
</comment>
<reference evidence="10" key="1">
    <citation type="submission" date="2015-10" db="EMBL/GenBank/DDBJ databases">
        <title>Metagenome-Assembled Genomes uncover a global brackish microbiome.</title>
        <authorList>
            <person name="Hugerth L.W."/>
            <person name="Larsson J."/>
            <person name="Alneberg J."/>
            <person name="Lindh M.V."/>
            <person name="Legrand C."/>
            <person name="Pinhassi J."/>
            <person name="Andersson A."/>
        </authorList>
    </citation>
    <scope>NUCLEOTIDE SEQUENCE [LARGE SCALE GENOMIC DNA]</scope>
</reference>
<evidence type="ECO:0000256" key="5">
    <source>
        <dbReference type="HAMAP-Rule" id="MF_01201"/>
    </source>
</evidence>
<evidence type="ECO:0000256" key="7">
    <source>
        <dbReference type="PIRSR" id="PIRSR600821-52"/>
    </source>
</evidence>
<dbReference type="InterPro" id="IPR020622">
    <property type="entry name" value="Ala_racemase_pyridoxalP-BS"/>
</dbReference>
<feature type="active site" description="Proton acceptor; specific for L-alanine" evidence="5">
    <location>
        <position position="245"/>
    </location>
</feature>
<dbReference type="InterPro" id="IPR029066">
    <property type="entry name" value="PLP-binding_barrel"/>
</dbReference>
<evidence type="ECO:0000256" key="4">
    <source>
        <dbReference type="ARBA" id="ARBA00023235"/>
    </source>
</evidence>
<evidence type="ECO:0000259" key="8">
    <source>
        <dbReference type="SMART" id="SM01005"/>
    </source>
</evidence>
<evidence type="ECO:0000313" key="9">
    <source>
        <dbReference type="EMBL" id="KRO41427.1"/>
    </source>
</evidence>
<dbReference type="PANTHER" id="PTHR30511:SF0">
    <property type="entry name" value="ALANINE RACEMASE, CATABOLIC-RELATED"/>
    <property type="match status" value="1"/>
</dbReference>
<evidence type="ECO:0000313" key="10">
    <source>
        <dbReference type="Proteomes" id="UP000050874"/>
    </source>
</evidence>
<comment type="catalytic activity">
    <reaction evidence="1 5">
        <text>L-alanine = D-alanine</text>
        <dbReference type="Rhea" id="RHEA:20249"/>
        <dbReference type="ChEBI" id="CHEBI:57416"/>
        <dbReference type="ChEBI" id="CHEBI:57972"/>
        <dbReference type="EC" id="5.1.1.1"/>
    </reaction>
</comment>
<dbReference type="GO" id="GO:0030632">
    <property type="term" value="P:D-alanine biosynthetic process"/>
    <property type="evidence" value="ECO:0007669"/>
    <property type="project" value="UniProtKB-UniRule"/>
</dbReference>
<feature type="binding site" evidence="5 7">
    <location>
        <position position="130"/>
    </location>
    <ligand>
        <name>substrate</name>
    </ligand>
</feature>
<accession>A0A0R2PZA0</accession>
<keyword evidence="4 5" id="KW-0413">Isomerase</keyword>
<gene>
    <name evidence="9" type="ORF">ABR63_03120</name>
</gene>
<evidence type="ECO:0000256" key="6">
    <source>
        <dbReference type="PIRSR" id="PIRSR600821-50"/>
    </source>
</evidence>
<dbReference type="EMBL" id="LIAV01000001">
    <property type="protein sequence ID" value="KRO41427.1"/>
    <property type="molecule type" value="Genomic_DNA"/>
</dbReference>
<dbReference type="InterPro" id="IPR000821">
    <property type="entry name" value="Ala_racemase"/>
</dbReference>
<feature type="binding site" evidence="5 7">
    <location>
        <position position="293"/>
    </location>
    <ligand>
        <name>substrate</name>
    </ligand>
</feature>
<dbReference type="SUPFAM" id="SSF50621">
    <property type="entry name" value="Alanine racemase C-terminal domain-like"/>
    <property type="match status" value="1"/>
</dbReference>
<dbReference type="Gene3D" id="2.40.37.10">
    <property type="entry name" value="Lyase, Ornithine Decarboxylase, Chain A, domain 1"/>
    <property type="match status" value="1"/>
</dbReference>
<comment type="caution">
    <text evidence="9">The sequence shown here is derived from an EMBL/GenBank/DDBJ whole genome shotgun (WGS) entry which is preliminary data.</text>
</comment>
<feature type="active site" description="Proton acceptor; specific for D-alanine" evidence="5">
    <location>
        <position position="37"/>
    </location>
</feature>
<keyword evidence="3 5" id="KW-0663">Pyridoxal phosphate</keyword>
<dbReference type="PRINTS" id="PR00992">
    <property type="entry name" value="ALARACEMASE"/>
</dbReference>
<dbReference type="SMART" id="SM01005">
    <property type="entry name" value="Ala_racemase_C"/>
    <property type="match status" value="1"/>
</dbReference>
<comment type="cofactor">
    <cofactor evidence="2 5 6">
        <name>pyridoxal 5'-phosphate</name>
        <dbReference type="ChEBI" id="CHEBI:597326"/>
    </cofactor>
</comment>
<dbReference type="FunFam" id="3.20.20.10:FF:000002">
    <property type="entry name" value="Alanine racemase"/>
    <property type="match status" value="1"/>
</dbReference>
<organism evidence="9 10">
    <name type="scientific">SAR86 cluster bacterium BACL1 MAG-120920-bin57</name>
    <dbReference type="NCBI Taxonomy" id="1655571"/>
    <lineage>
        <taxon>Bacteria</taxon>
        <taxon>Pseudomonadati</taxon>
        <taxon>Pseudomonadota</taxon>
        <taxon>Gammaproteobacteria</taxon>
        <taxon>SAR86 cluster</taxon>
    </lineage>
</organism>
<dbReference type="Pfam" id="PF00842">
    <property type="entry name" value="Ala_racemase_C"/>
    <property type="match status" value="1"/>
</dbReference>
<feature type="domain" description="Alanine racemase C-terminal" evidence="8">
    <location>
        <begin position="224"/>
        <end position="348"/>
    </location>
</feature>
<evidence type="ECO:0000256" key="1">
    <source>
        <dbReference type="ARBA" id="ARBA00000316"/>
    </source>
</evidence>
<dbReference type="InterPro" id="IPR009006">
    <property type="entry name" value="Ala_racemase/Decarboxylase_C"/>
</dbReference>
<dbReference type="GO" id="GO:0008784">
    <property type="term" value="F:alanine racemase activity"/>
    <property type="evidence" value="ECO:0007669"/>
    <property type="project" value="UniProtKB-UniRule"/>
</dbReference>
<dbReference type="PANTHER" id="PTHR30511">
    <property type="entry name" value="ALANINE RACEMASE"/>
    <property type="match status" value="1"/>
</dbReference>
<name>A0A0R2PZA0_9GAMM</name>
<dbReference type="SUPFAM" id="SSF51419">
    <property type="entry name" value="PLP-binding barrel"/>
    <property type="match status" value="1"/>
</dbReference>
<feature type="modified residue" description="N6-(pyridoxal phosphate)lysine" evidence="5 6">
    <location>
        <position position="37"/>
    </location>
</feature>
<dbReference type="EC" id="5.1.1.1" evidence="5"/>
<comment type="pathway">
    <text evidence="5">Amino-acid biosynthesis; D-alanine biosynthesis; D-alanine from L-alanine: step 1/1.</text>
</comment>
<comment type="function">
    <text evidence="5">Catalyzes the interconversion of L-alanine and D-alanine. May also act on other amino acids.</text>
</comment>
<dbReference type="InterPro" id="IPR011079">
    <property type="entry name" value="Ala_racemase_C"/>
</dbReference>